<sequence>MKNSRLVSVSVGVAIHIVQWQFYLQPLRVLLYPLSIQQSQGQKDLTEVGAKDRQKARVFRASPFLFGHQECSSGIGGTIERPF</sequence>
<dbReference type="Proteomes" id="UP000002051">
    <property type="component" value="Chromosome 4"/>
</dbReference>
<keyword evidence="1" id="KW-0472">Membrane</keyword>
<organism evidence="2 4">
    <name type="scientific">Medicago truncatula</name>
    <name type="common">Barrel medic</name>
    <name type="synonym">Medicago tribuloides</name>
    <dbReference type="NCBI Taxonomy" id="3880"/>
    <lineage>
        <taxon>Eukaryota</taxon>
        <taxon>Viridiplantae</taxon>
        <taxon>Streptophyta</taxon>
        <taxon>Embryophyta</taxon>
        <taxon>Tracheophyta</taxon>
        <taxon>Spermatophyta</taxon>
        <taxon>Magnoliopsida</taxon>
        <taxon>eudicotyledons</taxon>
        <taxon>Gunneridae</taxon>
        <taxon>Pentapetalae</taxon>
        <taxon>rosids</taxon>
        <taxon>fabids</taxon>
        <taxon>Fabales</taxon>
        <taxon>Fabaceae</taxon>
        <taxon>Papilionoideae</taxon>
        <taxon>50 kb inversion clade</taxon>
        <taxon>NPAAA clade</taxon>
        <taxon>Hologalegina</taxon>
        <taxon>IRL clade</taxon>
        <taxon>Trifolieae</taxon>
        <taxon>Medicago</taxon>
    </lineage>
</organism>
<evidence type="ECO:0000313" key="2">
    <source>
        <dbReference type="EMBL" id="AES86891.1"/>
    </source>
</evidence>
<protein>
    <submittedName>
        <fullName evidence="2">Transmembrane protein, putative</fullName>
    </submittedName>
</protein>
<dbReference type="HOGENOM" id="CLU_2546060_0_0_1"/>
<reference evidence="2 4" key="2">
    <citation type="journal article" date="2014" name="BMC Genomics">
        <title>An improved genome release (version Mt4.0) for the model legume Medicago truncatula.</title>
        <authorList>
            <person name="Tang H."/>
            <person name="Krishnakumar V."/>
            <person name="Bidwell S."/>
            <person name="Rosen B."/>
            <person name="Chan A."/>
            <person name="Zhou S."/>
            <person name="Gentzbittel L."/>
            <person name="Childs K.L."/>
            <person name="Yandell M."/>
            <person name="Gundlach H."/>
            <person name="Mayer K.F."/>
            <person name="Schwartz D.C."/>
            <person name="Town C.D."/>
        </authorList>
    </citation>
    <scope>GENOME REANNOTATION</scope>
    <source>
        <strain evidence="3 4">cv. Jemalong A17</strain>
    </source>
</reference>
<keyword evidence="1 2" id="KW-0812">Transmembrane</keyword>
<proteinExistence type="predicted"/>
<evidence type="ECO:0000313" key="4">
    <source>
        <dbReference type="Proteomes" id="UP000002051"/>
    </source>
</evidence>
<name>G7JP37_MEDTR</name>
<keyword evidence="1" id="KW-1133">Transmembrane helix</keyword>
<evidence type="ECO:0000256" key="1">
    <source>
        <dbReference type="SAM" id="Phobius"/>
    </source>
</evidence>
<dbReference type="PaxDb" id="3880-AES86891"/>
<evidence type="ECO:0000313" key="3">
    <source>
        <dbReference type="EnsemblPlants" id="AES86891"/>
    </source>
</evidence>
<keyword evidence="4" id="KW-1185">Reference proteome</keyword>
<dbReference type="EMBL" id="CM001220">
    <property type="protein sequence ID" value="AES86891.1"/>
    <property type="molecule type" value="Genomic_DNA"/>
</dbReference>
<feature type="transmembrane region" description="Helical" evidence="1">
    <location>
        <begin position="6"/>
        <end position="24"/>
    </location>
</feature>
<reference evidence="2 4" key="1">
    <citation type="journal article" date="2011" name="Nature">
        <title>The Medicago genome provides insight into the evolution of rhizobial symbioses.</title>
        <authorList>
            <person name="Young N.D."/>
            <person name="Debelle F."/>
            <person name="Oldroyd G.E."/>
            <person name="Geurts R."/>
            <person name="Cannon S.B."/>
            <person name="Udvardi M.K."/>
            <person name="Benedito V.A."/>
            <person name="Mayer K.F."/>
            <person name="Gouzy J."/>
            <person name="Schoof H."/>
            <person name="Van de Peer Y."/>
            <person name="Proost S."/>
            <person name="Cook D.R."/>
            <person name="Meyers B.C."/>
            <person name="Spannagl M."/>
            <person name="Cheung F."/>
            <person name="De Mita S."/>
            <person name="Krishnakumar V."/>
            <person name="Gundlach H."/>
            <person name="Zhou S."/>
            <person name="Mudge J."/>
            <person name="Bharti A.K."/>
            <person name="Murray J.D."/>
            <person name="Naoumkina M.A."/>
            <person name="Rosen B."/>
            <person name="Silverstein K.A."/>
            <person name="Tang H."/>
            <person name="Rombauts S."/>
            <person name="Zhao P.X."/>
            <person name="Zhou P."/>
            <person name="Barbe V."/>
            <person name="Bardou P."/>
            <person name="Bechner M."/>
            <person name="Bellec A."/>
            <person name="Berger A."/>
            <person name="Berges H."/>
            <person name="Bidwell S."/>
            <person name="Bisseling T."/>
            <person name="Choisne N."/>
            <person name="Couloux A."/>
            <person name="Denny R."/>
            <person name="Deshpande S."/>
            <person name="Dai X."/>
            <person name="Doyle J.J."/>
            <person name="Dudez A.M."/>
            <person name="Farmer A.D."/>
            <person name="Fouteau S."/>
            <person name="Franken C."/>
            <person name="Gibelin C."/>
            <person name="Gish J."/>
            <person name="Goldstein S."/>
            <person name="Gonzalez A.J."/>
            <person name="Green P.J."/>
            <person name="Hallab A."/>
            <person name="Hartog M."/>
            <person name="Hua A."/>
            <person name="Humphray S.J."/>
            <person name="Jeong D.H."/>
            <person name="Jing Y."/>
            <person name="Jocker A."/>
            <person name="Kenton S.M."/>
            <person name="Kim D.J."/>
            <person name="Klee K."/>
            <person name="Lai H."/>
            <person name="Lang C."/>
            <person name="Lin S."/>
            <person name="Macmil S.L."/>
            <person name="Magdelenat G."/>
            <person name="Matthews L."/>
            <person name="McCorrison J."/>
            <person name="Monaghan E.L."/>
            <person name="Mun J.H."/>
            <person name="Najar F.Z."/>
            <person name="Nicholson C."/>
            <person name="Noirot C."/>
            <person name="O'Bleness M."/>
            <person name="Paule C.R."/>
            <person name="Poulain J."/>
            <person name="Prion F."/>
            <person name="Qin B."/>
            <person name="Qu C."/>
            <person name="Retzel E.F."/>
            <person name="Riddle C."/>
            <person name="Sallet E."/>
            <person name="Samain S."/>
            <person name="Samson N."/>
            <person name="Sanders I."/>
            <person name="Saurat O."/>
            <person name="Scarpelli C."/>
            <person name="Schiex T."/>
            <person name="Segurens B."/>
            <person name="Severin A.J."/>
            <person name="Sherrier D.J."/>
            <person name="Shi R."/>
            <person name="Sims S."/>
            <person name="Singer S.R."/>
            <person name="Sinharoy S."/>
            <person name="Sterck L."/>
            <person name="Viollet A."/>
            <person name="Wang B.B."/>
            <person name="Wang K."/>
            <person name="Wang M."/>
            <person name="Wang X."/>
            <person name="Warfsmann J."/>
            <person name="Weissenbach J."/>
            <person name="White D.D."/>
            <person name="White J.D."/>
            <person name="Wiley G.B."/>
            <person name="Wincker P."/>
            <person name="Xing Y."/>
            <person name="Yang L."/>
            <person name="Yao Z."/>
            <person name="Ying F."/>
            <person name="Zhai J."/>
            <person name="Zhou L."/>
            <person name="Zuber A."/>
            <person name="Denarie J."/>
            <person name="Dixon R.A."/>
            <person name="May G.D."/>
            <person name="Schwartz D.C."/>
            <person name="Rogers J."/>
            <person name="Quetier F."/>
            <person name="Town C.D."/>
            <person name="Roe B.A."/>
        </authorList>
    </citation>
    <scope>NUCLEOTIDE SEQUENCE [LARGE SCALE GENOMIC DNA]</scope>
    <source>
        <strain evidence="2">A17</strain>
        <strain evidence="3 4">cv. Jemalong A17</strain>
    </source>
</reference>
<reference evidence="3" key="3">
    <citation type="submission" date="2015-04" db="UniProtKB">
        <authorList>
            <consortium name="EnsemblPlants"/>
        </authorList>
    </citation>
    <scope>IDENTIFICATION</scope>
    <source>
        <strain evidence="3">cv. Jemalong A17</strain>
    </source>
</reference>
<accession>G7JP37</accession>
<dbReference type="AlphaFoldDB" id="G7JP37"/>
<gene>
    <name evidence="2" type="ordered locus">MTR_4g016600</name>
</gene>
<dbReference type="EnsemblPlants" id="AES86891">
    <property type="protein sequence ID" value="AES86891"/>
    <property type="gene ID" value="MTR_4g016600"/>
</dbReference>